<name>A0AAD9Q909_ACRCE</name>
<reference evidence="1" key="1">
    <citation type="journal article" date="2023" name="G3 (Bethesda)">
        <title>Whole genome assembly and annotation of the endangered Caribbean coral Acropora cervicornis.</title>
        <authorList>
            <person name="Selwyn J.D."/>
            <person name="Vollmer S.V."/>
        </authorList>
    </citation>
    <scope>NUCLEOTIDE SEQUENCE</scope>
    <source>
        <strain evidence="1">K2</strain>
    </source>
</reference>
<organism evidence="1 2">
    <name type="scientific">Acropora cervicornis</name>
    <name type="common">Staghorn coral</name>
    <dbReference type="NCBI Taxonomy" id="6130"/>
    <lineage>
        <taxon>Eukaryota</taxon>
        <taxon>Metazoa</taxon>
        <taxon>Cnidaria</taxon>
        <taxon>Anthozoa</taxon>
        <taxon>Hexacorallia</taxon>
        <taxon>Scleractinia</taxon>
        <taxon>Astrocoeniina</taxon>
        <taxon>Acroporidae</taxon>
        <taxon>Acropora</taxon>
    </lineage>
</organism>
<accession>A0AAD9Q909</accession>
<reference evidence="1" key="2">
    <citation type="journal article" date="2023" name="Science">
        <title>Genomic signatures of disease resistance in endangered staghorn corals.</title>
        <authorList>
            <person name="Vollmer S.V."/>
            <person name="Selwyn J.D."/>
            <person name="Despard B.A."/>
            <person name="Roesel C.L."/>
        </authorList>
    </citation>
    <scope>NUCLEOTIDE SEQUENCE</scope>
    <source>
        <strain evidence="1">K2</strain>
    </source>
</reference>
<gene>
    <name evidence="1" type="ORF">P5673_020764</name>
</gene>
<sequence length="230" mass="25812">MQEMKHSTQSVRCESPFCQLAENASSKEFGIPEEGQAFVIVSKFMKKKSFSKVSTAILPSIPKPSVLDGKDPQTKTLGELMSFSCILGTIAFNKKNDHLRSCAAPQQNTWEPEEHLSQLLLRYFDSPKPHVDTVQDCVDRLGVSLSDALRHKGPAQAVSLEFCHDVFKYLFSGKGRHAEERNLQLYEENNFSRCKFIETTMLFHKERKVVGNDVHIGGYSGSAIPLENTS</sequence>
<evidence type="ECO:0000313" key="2">
    <source>
        <dbReference type="Proteomes" id="UP001249851"/>
    </source>
</evidence>
<proteinExistence type="predicted"/>
<comment type="caution">
    <text evidence="1">The sequence shown here is derived from an EMBL/GenBank/DDBJ whole genome shotgun (WGS) entry which is preliminary data.</text>
</comment>
<dbReference type="AlphaFoldDB" id="A0AAD9Q909"/>
<dbReference type="Proteomes" id="UP001249851">
    <property type="component" value="Unassembled WGS sequence"/>
</dbReference>
<dbReference type="EMBL" id="JARQWQ010000052">
    <property type="protein sequence ID" value="KAK2556942.1"/>
    <property type="molecule type" value="Genomic_DNA"/>
</dbReference>
<protein>
    <submittedName>
        <fullName evidence="1">Uncharacterized protein</fullName>
    </submittedName>
</protein>
<evidence type="ECO:0000313" key="1">
    <source>
        <dbReference type="EMBL" id="KAK2556942.1"/>
    </source>
</evidence>
<keyword evidence="2" id="KW-1185">Reference proteome</keyword>